<accession>A0ABU8ZPE4</accession>
<dbReference type="InterPro" id="IPR032816">
    <property type="entry name" value="VTT_dom"/>
</dbReference>
<dbReference type="PANTHER" id="PTHR30353">
    <property type="entry name" value="INNER MEMBRANE PROTEIN DEDA-RELATED"/>
    <property type="match status" value="1"/>
</dbReference>
<evidence type="ECO:0000256" key="2">
    <source>
        <dbReference type="ARBA" id="ARBA00010792"/>
    </source>
</evidence>
<evidence type="ECO:0000259" key="8">
    <source>
        <dbReference type="Pfam" id="PF09335"/>
    </source>
</evidence>
<feature type="transmembrane region" description="Helical" evidence="7">
    <location>
        <begin position="7"/>
        <end position="30"/>
    </location>
</feature>
<dbReference type="RefSeq" id="WP_340486233.1">
    <property type="nucleotide sequence ID" value="NZ_JBANDZ010000001.1"/>
</dbReference>
<evidence type="ECO:0000313" key="9">
    <source>
        <dbReference type="EMBL" id="MEK0306814.1"/>
    </source>
</evidence>
<feature type="domain" description="VTT" evidence="8">
    <location>
        <begin position="37"/>
        <end position="162"/>
    </location>
</feature>
<proteinExistence type="inferred from homology"/>
<protein>
    <submittedName>
        <fullName evidence="9">VTT domain-containing protein</fullName>
    </submittedName>
</protein>
<keyword evidence="4 7" id="KW-0812">Transmembrane</keyword>
<keyword evidence="6 7" id="KW-0472">Membrane</keyword>
<dbReference type="EMBL" id="JBANBB010000001">
    <property type="protein sequence ID" value="MEK0306814.1"/>
    <property type="molecule type" value="Genomic_DNA"/>
</dbReference>
<keyword evidence="5 7" id="KW-1133">Transmembrane helix</keyword>
<keyword evidence="10" id="KW-1185">Reference proteome</keyword>
<organism evidence="9 10">
    <name type="scientific">Bifidobacterium favimelis</name>
    <dbReference type="NCBI Taxonomy" id="3122979"/>
    <lineage>
        <taxon>Bacteria</taxon>
        <taxon>Bacillati</taxon>
        <taxon>Actinomycetota</taxon>
        <taxon>Actinomycetes</taxon>
        <taxon>Bifidobacteriales</taxon>
        <taxon>Bifidobacteriaceae</taxon>
        <taxon>Bifidobacterium</taxon>
    </lineage>
</organism>
<evidence type="ECO:0000313" key="10">
    <source>
        <dbReference type="Proteomes" id="UP001373159"/>
    </source>
</evidence>
<evidence type="ECO:0000256" key="7">
    <source>
        <dbReference type="RuleBase" id="RU367016"/>
    </source>
</evidence>
<dbReference type="Proteomes" id="UP001373159">
    <property type="component" value="Unassembled WGS sequence"/>
</dbReference>
<evidence type="ECO:0000256" key="3">
    <source>
        <dbReference type="ARBA" id="ARBA00022475"/>
    </source>
</evidence>
<sequence length="202" mass="21493">MIVMGTVNAWLLAAVSSGWGLPTLFVAAFLDALIVPIPTELAVLAAASSFRATGSPHPLAVFLVCALAFAGGDVCTYWLGRLVPLHKMSLFKGAKGKAVISWAHRAFERGGGFFTVASRFVPWGRTIINLTAGAAHYPLSRYVPLSALAGLLWSVYMWILGYLASAWLADNPLAVMLIGFVVGVVVGCLSDLLMKTLARVRS</sequence>
<comment type="caution">
    <text evidence="9">The sequence shown here is derived from an EMBL/GenBank/DDBJ whole genome shotgun (WGS) entry which is preliminary data.</text>
</comment>
<feature type="transmembrane region" description="Helical" evidence="7">
    <location>
        <begin position="145"/>
        <end position="167"/>
    </location>
</feature>
<reference evidence="9 10" key="1">
    <citation type="submission" date="2024-02" db="EMBL/GenBank/DDBJ databases">
        <title>Bifidobacterium honeyensis sp. nov., isolated from the comb honey.</title>
        <authorList>
            <person name="Liu W."/>
            <person name="Li Y."/>
        </authorList>
    </citation>
    <scope>NUCLEOTIDE SEQUENCE [LARGE SCALE GENOMIC DNA]</scope>
    <source>
        <strain evidence="9 10">IMAU50988</strain>
    </source>
</reference>
<feature type="transmembrane region" description="Helical" evidence="7">
    <location>
        <begin position="59"/>
        <end position="80"/>
    </location>
</feature>
<comment type="subcellular location">
    <subcellularLocation>
        <location evidence="1 7">Cell membrane</location>
        <topology evidence="1 7">Multi-pass membrane protein</topology>
    </subcellularLocation>
</comment>
<evidence type="ECO:0000256" key="5">
    <source>
        <dbReference type="ARBA" id="ARBA00022989"/>
    </source>
</evidence>
<gene>
    <name evidence="9" type="ORF">V8P97_04975</name>
</gene>
<evidence type="ECO:0000256" key="6">
    <source>
        <dbReference type="ARBA" id="ARBA00023136"/>
    </source>
</evidence>
<keyword evidence="3 7" id="KW-1003">Cell membrane</keyword>
<dbReference type="InterPro" id="IPR032818">
    <property type="entry name" value="DedA-like"/>
</dbReference>
<feature type="transmembrane region" description="Helical" evidence="7">
    <location>
        <begin position="173"/>
        <end position="194"/>
    </location>
</feature>
<name>A0ABU8ZPE4_9BIFI</name>
<evidence type="ECO:0000256" key="4">
    <source>
        <dbReference type="ARBA" id="ARBA00022692"/>
    </source>
</evidence>
<dbReference type="Pfam" id="PF09335">
    <property type="entry name" value="VTT_dom"/>
    <property type="match status" value="1"/>
</dbReference>
<comment type="similarity">
    <text evidence="2 7">Belongs to the DedA family.</text>
</comment>
<evidence type="ECO:0000256" key="1">
    <source>
        <dbReference type="ARBA" id="ARBA00004651"/>
    </source>
</evidence>
<dbReference type="PANTHER" id="PTHR30353:SF0">
    <property type="entry name" value="TRANSMEMBRANE PROTEIN"/>
    <property type="match status" value="1"/>
</dbReference>